<feature type="region of interest" description="Disordered" evidence="2">
    <location>
        <begin position="66"/>
        <end position="132"/>
    </location>
</feature>
<feature type="region of interest" description="Disordered" evidence="2">
    <location>
        <begin position="1020"/>
        <end position="1173"/>
    </location>
</feature>
<feature type="coiled-coil region" evidence="1">
    <location>
        <begin position="761"/>
        <end position="914"/>
    </location>
</feature>
<dbReference type="SUPFAM" id="SSF57997">
    <property type="entry name" value="Tropomyosin"/>
    <property type="match status" value="1"/>
</dbReference>
<dbReference type="EMBL" id="KN837350">
    <property type="protein sequence ID" value="KIJ26998.1"/>
    <property type="molecule type" value="Genomic_DNA"/>
</dbReference>
<protein>
    <submittedName>
        <fullName evidence="3">Uncharacterized protein</fullName>
    </submittedName>
</protein>
<dbReference type="GO" id="GO:0005737">
    <property type="term" value="C:cytoplasm"/>
    <property type="evidence" value="ECO:0007669"/>
    <property type="project" value="TreeGrafter"/>
</dbReference>
<feature type="compositionally biased region" description="Pro residues" evidence="2">
    <location>
        <begin position="38"/>
        <end position="47"/>
    </location>
</feature>
<keyword evidence="4" id="KW-1185">Reference proteome</keyword>
<proteinExistence type="predicted"/>
<feature type="coiled-coil region" evidence="1">
    <location>
        <begin position="540"/>
        <end position="704"/>
    </location>
</feature>
<feature type="region of interest" description="Disordered" evidence="2">
    <location>
        <begin position="1"/>
        <end position="50"/>
    </location>
</feature>
<evidence type="ECO:0000313" key="4">
    <source>
        <dbReference type="Proteomes" id="UP000054279"/>
    </source>
</evidence>
<feature type="compositionally biased region" description="Low complexity" evidence="2">
    <location>
        <begin position="299"/>
        <end position="326"/>
    </location>
</feature>
<feature type="region of interest" description="Disordered" evidence="2">
    <location>
        <begin position="250"/>
        <end position="326"/>
    </location>
</feature>
<dbReference type="OrthoDB" id="2593174at2759"/>
<accession>A0A0C9TCV1</accession>
<dbReference type="Proteomes" id="UP000054279">
    <property type="component" value="Unassembled WGS sequence"/>
</dbReference>
<feature type="compositionally biased region" description="Low complexity" evidence="2">
    <location>
        <begin position="70"/>
        <end position="83"/>
    </location>
</feature>
<name>A0A0C9TCV1_SPHS4</name>
<dbReference type="GO" id="GO:0032982">
    <property type="term" value="C:myosin filament"/>
    <property type="evidence" value="ECO:0007669"/>
    <property type="project" value="TreeGrafter"/>
</dbReference>
<keyword evidence="1" id="KW-0175">Coiled coil</keyword>
<dbReference type="GO" id="GO:0000146">
    <property type="term" value="F:microfilament motor activity"/>
    <property type="evidence" value="ECO:0007669"/>
    <property type="project" value="TreeGrafter"/>
</dbReference>
<dbReference type="GO" id="GO:0051015">
    <property type="term" value="F:actin filament binding"/>
    <property type="evidence" value="ECO:0007669"/>
    <property type="project" value="TreeGrafter"/>
</dbReference>
<dbReference type="HOGENOM" id="CLU_004950_0_0_1"/>
<evidence type="ECO:0000313" key="3">
    <source>
        <dbReference type="EMBL" id="KIJ26998.1"/>
    </source>
</evidence>
<reference evidence="3 4" key="1">
    <citation type="submission" date="2014-06" db="EMBL/GenBank/DDBJ databases">
        <title>Evolutionary Origins and Diversification of the Mycorrhizal Mutualists.</title>
        <authorList>
            <consortium name="DOE Joint Genome Institute"/>
            <consortium name="Mycorrhizal Genomics Consortium"/>
            <person name="Kohler A."/>
            <person name="Kuo A."/>
            <person name="Nagy L.G."/>
            <person name="Floudas D."/>
            <person name="Copeland A."/>
            <person name="Barry K.W."/>
            <person name="Cichocki N."/>
            <person name="Veneault-Fourrey C."/>
            <person name="LaButti K."/>
            <person name="Lindquist E.A."/>
            <person name="Lipzen A."/>
            <person name="Lundell T."/>
            <person name="Morin E."/>
            <person name="Murat C."/>
            <person name="Riley R."/>
            <person name="Ohm R."/>
            <person name="Sun H."/>
            <person name="Tunlid A."/>
            <person name="Henrissat B."/>
            <person name="Grigoriev I.V."/>
            <person name="Hibbett D.S."/>
            <person name="Martin F."/>
        </authorList>
    </citation>
    <scope>NUCLEOTIDE SEQUENCE [LARGE SCALE GENOMIC DNA]</scope>
    <source>
        <strain evidence="3 4">SS14</strain>
    </source>
</reference>
<dbReference type="Gene3D" id="1.10.287.1490">
    <property type="match status" value="1"/>
</dbReference>
<dbReference type="AlphaFoldDB" id="A0A0C9TCV1"/>
<dbReference type="PANTHER" id="PTHR45615:SF40">
    <property type="entry name" value="MYOSIN HEAVY CHAIN, NON-MUSCLE"/>
    <property type="match status" value="1"/>
</dbReference>
<feature type="compositionally biased region" description="Low complexity" evidence="2">
    <location>
        <begin position="1102"/>
        <end position="1150"/>
    </location>
</feature>
<feature type="compositionally biased region" description="Polar residues" evidence="2">
    <location>
        <begin position="101"/>
        <end position="117"/>
    </location>
</feature>
<dbReference type="PANTHER" id="PTHR45615">
    <property type="entry name" value="MYOSIN HEAVY CHAIN, NON-MUSCLE"/>
    <property type="match status" value="1"/>
</dbReference>
<dbReference type="GO" id="GO:0016460">
    <property type="term" value="C:myosin II complex"/>
    <property type="evidence" value="ECO:0007669"/>
    <property type="project" value="TreeGrafter"/>
</dbReference>
<feature type="coiled-coil region" evidence="1">
    <location>
        <begin position="947"/>
        <end position="988"/>
    </location>
</feature>
<feature type="compositionally biased region" description="Polar residues" evidence="2">
    <location>
        <begin position="250"/>
        <end position="264"/>
    </location>
</feature>
<feature type="region of interest" description="Disordered" evidence="2">
    <location>
        <begin position="147"/>
        <end position="207"/>
    </location>
</feature>
<evidence type="ECO:0000256" key="1">
    <source>
        <dbReference type="SAM" id="Coils"/>
    </source>
</evidence>
<sequence>MWSKITHLVKPRSDDSAREAVFIEATNSHEGNPNEFATPPPPPPPPNASVMSAVYELHPNLSVFKNNYESSGNVVSPPSSPSKGSKRSVFRRSLKAKLGLTPSSQGESSSIKENIQPATMEGPSPLKLAPKKVRASLQVDTFMAQTLPANQMAAAPKSEPLPPQPQTPQTEVPRMNDKDTYDPSVELQPSGTGSIRSILRDRNTPATGRSVRFFSRDAYRVISPDASEASMDDQMIPKLDSQDFLTKLKQSNASPDESIYQTKATDQDSVEDMFSPHTAGKVRKPLPFQPRHPPRSRNHSAASSRSSHSRTDSFSFGSPASVSSSSLIIPNVPADMSNLIDTSQDNVQDIAPSVDGSLRETIIKEETEGEMKREEADMSMNTIRRSSGLVLSPPFTSTPNPPRTGPRAILSPEGTVFHSMTNPESQFHSFADSPSQVSGTKFFTPDASKAVNGTVYFTPELGKSPFPSLPSGSTGPSKTIEPATLPEDVDTYSPEQLLACLRQQLDIQNEMAAQFEVDLTARDELVTILSAQLHTSEESLKKYRREVEKRQLAMRSLRRKVADLEALCNSLEDEVERSREETFDRSIMDEASEGALVVLHSNLGQLKGELEKVKDERTNAIQERNTIKEELERLRAEHGILTVKEQQLKDSLEERTAEIGRLQDELDSASRAKADAEELVEKLRQEVEEKQHELEEEREHVRLKEEGWEADRNDLEARLEGVRSDHVAHDADVDDFKQTITEKDEKLKVLGEELEAQWSNAEKADERIKSLEGEKEGLTKSVKVLGAKVEELGAQWKEAEARRAEVEEELNDVLGAKEEVEQDRDQLVDDVNFERENAEKLTQTIQELEVKLDELEQERQYALDSATRLEEMVRNRDTELDAAQARAVEREREAEELRAQMSKVSRDHGRLLDERLRNIDEMTQREASAVKQVEDVVRQKAENDVKLQSIEEEQRLLKDEMDRLRRQVHNLQQESADKEVKILQLVKERDQEREDKAGLNIALDSKQTELEFIKRKLGVKGTGGTTPAPSRISVDSHARRQTTTFATPSIRPKPRPSSITGLPKPAVLETPNKVGDSSRSTIRPTSTVKASRLPTVPRGTPLSASSLARSTSSLAQSTSTTRSRSAVQTKSGLHSRSSSVMSSSPASNVSLTESEKENAAPMRASTKRTLIPA</sequence>
<evidence type="ECO:0000256" key="2">
    <source>
        <dbReference type="SAM" id="MobiDB-lite"/>
    </source>
</evidence>
<feature type="compositionally biased region" description="Basic residues" evidence="2">
    <location>
        <begin position="84"/>
        <end position="95"/>
    </location>
</feature>
<feature type="compositionally biased region" description="Polar residues" evidence="2">
    <location>
        <begin position="1075"/>
        <end position="1089"/>
    </location>
</feature>
<gene>
    <name evidence="3" type="ORF">M422DRAFT_236296</name>
</gene>
<organism evidence="3 4">
    <name type="scientific">Sphaerobolus stellatus (strain SS14)</name>
    <dbReference type="NCBI Taxonomy" id="990650"/>
    <lineage>
        <taxon>Eukaryota</taxon>
        <taxon>Fungi</taxon>
        <taxon>Dikarya</taxon>
        <taxon>Basidiomycota</taxon>
        <taxon>Agaricomycotina</taxon>
        <taxon>Agaricomycetes</taxon>
        <taxon>Phallomycetidae</taxon>
        <taxon>Geastrales</taxon>
        <taxon>Sphaerobolaceae</taxon>
        <taxon>Sphaerobolus</taxon>
    </lineage>
</organism>